<dbReference type="RefSeq" id="WP_039144770.1">
    <property type="nucleotide sequence ID" value="NZ_JSVC01000056.1"/>
</dbReference>
<dbReference type="Proteomes" id="UP000031408">
    <property type="component" value="Unassembled WGS sequence"/>
</dbReference>
<evidence type="ECO:0000313" key="1">
    <source>
        <dbReference type="EMBL" id="KIC90265.1"/>
    </source>
</evidence>
<accession>A0A0C1I899</accession>
<dbReference type="STRING" id="1349421.OI18_23395"/>
<evidence type="ECO:0000313" key="2">
    <source>
        <dbReference type="Proteomes" id="UP000031408"/>
    </source>
</evidence>
<dbReference type="EMBL" id="JSVC01000056">
    <property type="protein sequence ID" value="KIC90265.1"/>
    <property type="molecule type" value="Genomic_DNA"/>
</dbReference>
<proteinExistence type="predicted"/>
<protein>
    <submittedName>
        <fullName evidence="1">Uncharacterized protein</fullName>
    </submittedName>
</protein>
<dbReference type="OrthoDB" id="678165at2"/>
<name>A0A0C1I899_9BACT</name>
<keyword evidence="2" id="KW-1185">Reference proteome</keyword>
<sequence>MNHFKLWLEFEEVDPGNWDIENDFCNIAVTLDDGRYYGINVWTYQFLKTAIDLDSKSGACRSGLYQVPPDLFVKALTRENIENAIEDILSKGDLEKVLNPSVLP</sequence>
<dbReference type="AlphaFoldDB" id="A0A0C1I899"/>
<gene>
    <name evidence="1" type="ORF">OI18_23395</name>
</gene>
<comment type="caution">
    <text evidence="1">The sequence shown here is derived from an EMBL/GenBank/DDBJ whole genome shotgun (WGS) entry which is preliminary data.</text>
</comment>
<organism evidence="1 2">
    <name type="scientific">Flavihumibacter solisilvae</name>
    <dbReference type="NCBI Taxonomy" id="1349421"/>
    <lineage>
        <taxon>Bacteria</taxon>
        <taxon>Pseudomonadati</taxon>
        <taxon>Bacteroidota</taxon>
        <taxon>Chitinophagia</taxon>
        <taxon>Chitinophagales</taxon>
        <taxon>Chitinophagaceae</taxon>
        <taxon>Flavihumibacter</taxon>
    </lineage>
</organism>
<reference evidence="1 2" key="1">
    <citation type="submission" date="2014-11" db="EMBL/GenBank/DDBJ databases">
        <title>Genome sequence of Flavihumibacter solisilvae 3-3.</title>
        <authorList>
            <person name="Zhou G."/>
            <person name="Li M."/>
            <person name="Wang G."/>
        </authorList>
    </citation>
    <scope>NUCLEOTIDE SEQUENCE [LARGE SCALE GENOMIC DNA]</scope>
    <source>
        <strain evidence="1 2">3-3</strain>
    </source>
</reference>